<feature type="region of interest" description="Disordered" evidence="2">
    <location>
        <begin position="336"/>
        <end position="410"/>
    </location>
</feature>
<evidence type="ECO:0000256" key="1">
    <source>
        <dbReference type="SAM" id="Coils"/>
    </source>
</evidence>
<proteinExistence type="predicted"/>
<feature type="region of interest" description="Disordered" evidence="2">
    <location>
        <begin position="658"/>
        <end position="686"/>
    </location>
</feature>
<keyword evidence="4" id="KW-1185">Reference proteome</keyword>
<feature type="coiled-coil region" evidence="1">
    <location>
        <begin position="480"/>
        <end position="507"/>
    </location>
</feature>
<name>A0A8K1CS58_PYTOL</name>
<dbReference type="EMBL" id="SPLM01000003">
    <property type="protein sequence ID" value="TMW67752.1"/>
    <property type="molecule type" value="Genomic_DNA"/>
</dbReference>
<evidence type="ECO:0000313" key="3">
    <source>
        <dbReference type="EMBL" id="TMW67752.1"/>
    </source>
</evidence>
<evidence type="ECO:0000256" key="2">
    <source>
        <dbReference type="SAM" id="MobiDB-lite"/>
    </source>
</evidence>
<gene>
    <name evidence="3" type="ORF">Poli38472_007424</name>
</gene>
<feature type="compositionally biased region" description="Acidic residues" evidence="2">
    <location>
        <begin position="380"/>
        <end position="407"/>
    </location>
</feature>
<keyword evidence="1" id="KW-0175">Coiled coil</keyword>
<dbReference type="OrthoDB" id="167962at2759"/>
<organism evidence="3 4">
    <name type="scientific">Pythium oligandrum</name>
    <name type="common">Mycoparasitic fungus</name>
    <dbReference type="NCBI Taxonomy" id="41045"/>
    <lineage>
        <taxon>Eukaryota</taxon>
        <taxon>Sar</taxon>
        <taxon>Stramenopiles</taxon>
        <taxon>Oomycota</taxon>
        <taxon>Peronosporomycetes</taxon>
        <taxon>Pythiales</taxon>
        <taxon>Pythiaceae</taxon>
        <taxon>Pythium</taxon>
    </lineage>
</organism>
<reference evidence="3" key="1">
    <citation type="submission" date="2019-03" db="EMBL/GenBank/DDBJ databases">
        <title>Long read genome sequence of the mycoparasitic Pythium oligandrum ATCC 38472 isolated from sugarbeet rhizosphere.</title>
        <authorList>
            <person name="Gaulin E."/>
        </authorList>
    </citation>
    <scope>NUCLEOTIDE SEQUENCE</scope>
    <source>
        <strain evidence="3">ATCC 38472_TT</strain>
    </source>
</reference>
<comment type="caution">
    <text evidence="3">The sequence shown here is derived from an EMBL/GenBank/DDBJ whole genome shotgun (WGS) entry which is preliminary data.</text>
</comment>
<dbReference type="Proteomes" id="UP000794436">
    <property type="component" value="Unassembled WGS sequence"/>
</dbReference>
<sequence length="933" mass="104663">MSKTHTRTERAMVGELSEDGEVLTALGEGEQSFERVMDDVAQRADTVQRMMHKTLQLVRQIQQAEEAARHLNDDDANAKGASQQLRELKITVEALHKEKSMLLSHLQEQVRAHKELMAATDEQNQELKKAQIALGLKQDELKTIREDFQIRLSDLQRVNETSQQNVTMWRDKYQSGLKIIGENEQKVLELEKRVAAQAEEIVKHDVVLRAKNQEVEKQRERLKESESLRLRAEAAQRDATAAAAAANSKAEAAEARIRKGDAAVAALSGKERMELEAKIKNQEATIRDLQQKLRELGATRSKYEDDNTELTRLVRELKARAEEAMKNQKIVTVVEPASPPPVAPLRRSTSFAISFRQQRPRRSSQRRGSLQDRRASGPDAVDDDLSTSSGEEDADVDPDTERDELELSETVQQVVTSVFRPRVSAMPQSDESISHTIAQYEEDPLGSPLSMSRVSSSFAALEEPMAALMASLPSTSTVPQTEVERVRQEYEDEIARLKKQYVASLLEYKKLVIEQYERRQAETQEHHRIEVENLIMLVQDKFRKELERRGEKMLQAKESLKLLYRAMKLDGGMLTGGRLGGLSASRRSSIAEEESDIEDERVEEPVPLKSLLRAAVFAMSTSRKRNEHANVQITEIYENIKGKNAKGRSRAPRIKVAVKATSPPRSPEPVAPPARKEEPAPAQETDWASFLKSMRARRDEETQRAANGSSVATVHVACQVEENDFLIFNLKGLRASHVTPENLDGFILPTAGYGNGSDDGTPRRGGGRNVLYLTEGVVFSDEIVHELRTLLPFLPPGSYYLSATLRHQLMTELFRFYSDLGSTGCYQSASETSMEQPRRGRDTSEDDVVVMLGSPRDTPFLRRKATESLERRKIQRRRDHLTSGGVAVLQQLPRASFAVTSASPKLIDGALRPASHVTDSRGSSYPLRSLNQS</sequence>
<feature type="region of interest" description="Disordered" evidence="2">
    <location>
        <begin position="912"/>
        <end position="933"/>
    </location>
</feature>
<evidence type="ECO:0000313" key="4">
    <source>
        <dbReference type="Proteomes" id="UP000794436"/>
    </source>
</evidence>
<accession>A0A8K1CS58</accession>
<feature type="coiled-coil region" evidence="1">
    <location>
        <begin position="272"/>
        <end position="327"/>
    </location>
</feature>
<feature type="coiled-coil region" evidence="1">
    <location>
        <begin position="54"/>
        <end position="133"/>
    </location>
</feature>
<dbReference type="AlphaFoldDB" id="A0A8K1CS58"/>
<feature type="coiled-coil region" evidence="1">
    <location>
        <begin position="180"/>
        <end position="235"/>
    </location>
</feature>
<protein>
    <submittedName>
        <fullName evidence="3">Uncharacterized protein</fullName>
    </submittedName>
</protein>